<dbReference type="InterPro" id="IPR009057">
    <property type="entry name" value="Homeodomain-like_sf"/>
</dbReference>
<protein>
    <submittedName>
        <fullName evidence="5">Helix-turn-helix domain-containing protein</fullName>
    </submittedName>
</protein>
<dbReference type="RefSeq" id="WP_386156090.1">
    <property type="nucleotide sequence ID" value="NZ_JBHMBS010000004.1"/>
</dbReference>
<proteinExistence type="predicted"/>
<dbReference type="PANTHER" id="PTHR46796">
    <property type="entry name" value="HTH-TYPE TRANSCRIPTIONAL ACTIVATOR RHAS-RELATED"/>
    <property type="match status" value="1"/>
</dbReference>
<keyword evidence="1" id="KW-0805">Transcription regulation</keyword>
<dbReference type="Pfam" id="PF12833">
    <property type="entry name" value="HTH_18"/>
    <property type="match status" value="1"/>
</dbReference>
<evidence type="ECO:0000256" key="1">
    <source>
        <dbReference type="ARBA" id="ARBA00023015"/>
    </source>
</evidence>
<dbReference type="InterPro" id="IPR035418">
    <property type="entry name" value="AraC-bd_2"/>
</dbReference>
<organism evidence="5 6">
    <name type="scientific">Streptosporangium vulgare</name>
    <dbReference type="NCBI Taxonomy" id="46190"/>
    <lineage>
        <taxon>Bacteria</taxon>
        <taxon>Bacillati</taxon>
        <taxon>Actinomycetota</taxon>
        <taxon>Actinomycetes</taxon>
        <taxon>Streptosporangiales</taxon>
        <taxon>Streptosporangiaceae</taxon>
        <taxon>Streptosporangium</taxon>
    </lineage>
</organism>
<dbReference type="SMART" id="SM00342">
    <property type="entry name" value="HTH_ARAC"/>
    <property type="match status" value="1"/>
</dbReference>
<feature type="domain" description="HTH araC/xylS-type" evidence="4">
    <location>
        <begin position="257"/>
        <end position="358"/>
    </location>
</feature>
<evidence type="ECO:0000256" key="2">
    <source>
        <dbReference type="ARBA" id="ARBA00023125"/>
    </source>
</evidence>
<dbReference type="InterPro" id="IPR018060">
    <property type="entry name" value="HTH_AraC"/>
</dbReference>
<evidence type="ECO:0000256" key="3">
    <source>
        <dbReference type="ARBA" id="ARBA00023163"/>
    </source>
</evidence>
<reference evidence="5 6" key="1">
    <citation type="submission" date="2024-09" db="EMBL/GenBank/DDBJ databases">
        <authorList>
            <person name="Sun Q."/>
            <person name="Mori K."/>
        </authorList>
    </citation>
    <scope>NUCLEOTIDE SEQUENCE [LARGE SCALE GENOMIC DNA]</scope>
    <source>
        <strain evidence="5 6">JCM 3028</strain>
    </source>
</reference>
<sequence length="381" mass="41853">MVNGHPKMRDFRQFAVSPFCGVSRGEILLLPSVLRLDGVPVRERFDFWWEAVARSVVSVDVSSDQAADFWAEMHMLDLGVAQLSRVRCVSFDARRSPSRIRRSDPGHYQLSLTLRGRSGIQQVGREAGLAPTDITLYDTSRTFHAWTVAEDPGSRTADGSRPSVSDGLILQFPRDLLPLPASAAERLLAVRLSGRDGIGGLLSGYLHQLIAQLDSRSPSEALRLSTVALDLVAALLAHELDTDASGFLSDPNGVLLMRVQAFIERELGEADLSPSTIAAAHHISVRHLHRLFQSEGVTLGGWIRLRRLERCRRDLADPLMDDLPVRAIASRWGFSSDAHFSRAFRAAYGASPAAYRRHLREPRLMAGVSAESAVPVDGHSA</sequence>
<dbReference type="PRINTS" id="PR00032">
    <property type="entry name" value="HTHARAC"/>
</dbReference>
<dbReference type="EMBL" id="JBHMBS010000004">
    <property type="protein sequence ID" value="MFB9676084.1"/>
    <property type="molecule type" value="Genomic_DNA"/>
</dbReference>
<dbReference type="SUPFAM" id="SSF46689">
    <property type="entry name" value="Homeodomain-like"/>
    <property type="match status" value="1"/>
</dbReference>
<dbReference type="PANTHER" id="PTHR46796:SF6">
    <property type="entry name" value="ARAC SUBFAMILY"/>
    <property type="match status" value="1"/>
</dbReference>
<evidence type="ECO:0000313" key="6">
    <source>
        <dbReference type="Proteomes" id="UP001589610"/>
    </source>
</evidence>
<name>A0ABV5TAG5_9ACTN</name>
<dbReference type="PROSITE" id="PS01124">
    <property type="entry name" value="HTH_ARAC_FAMILY_2"/>
    <property type="match status" value="1"/>
</dbReference>
<dbReference type="InterPro" id="IPR050204">
    <property type="entry name" value="AraC_XylS_family_regulators"/>
</dbReference>
<keyword evidence="6" id="KW-1185">Reference proteome</keyword>
<dbReference type="Pfam" id="PF14525">
    <property type="entry name" value="AraC_binding_2"/>
    <property type="match status" value="1"/>
</dbReference>
<evidence type="ECO:0000259" key="4">
    <source>
        <dbReference type="PROSITE" id="PS01124"/>
    </source>
</evidence>
<keyword evidence="2" id="KW-0238">DNA-binding</keyword>
<accession>A0ABV5TAG5</accession>
<dbReference type="Gene3D" id="1.10.10.60">
    <property type="entry name" value="Homeodomain-like"/>
    <property type="match status" value="1"/>
</dbReference>
<comment type="caution">
    <text evidence="5">The sequence shown here is derived from an EMBL/GenBank/DDBJ whole genome shotgun (WGS) entry which is preliminary data.</text>
</comment>
<gene>
    <name evidence="5" type="ORF">ACFFRH_11340</name>
</gene>
<dbReference type="InterPro" id="IPR020449">
    <property type="entry name" value="Tscrpt_reg_AraC-type_HTH"/>
</dbReference>
<evidence type="ECO:0000313" key="5">
    <source>
        <dbReference type="EMBL" id="MFB9676084.1"/>
    </source>
</evidence>
<keyword evidence="3" id="KW-0804">Transcription</keyword>
<dbReference type="Proteomes" id="UP001589610">
    <property type="component" value="Unassembled WGS sequence"/>
</dbReference>